<dbReference type="AlphaFoldDB" id="A0AA37HTL5"/>
<feature type="compositionally biased region" description="Low complexity" evidence="1">
    <location>
        <begin position="48"/>
        <end position="58"/>
    </location>
</feature>
<evidence type="ECO:0000313" key="2">
    <source>
        <dbReference type="EMBL" id="GJD81426.1"/>
    </source>
</evidence>
<organism evidence="2 3">
    <name type="scientific">Methylobacterium gregans</name>
    <dbReference type="NCBI Taxonomy" id="374424"/>
    <lineage>
        <taxon>Bacteria</taxon>
        <taxon>Pseudomonadati</taxon>
        <taxon>Pseudomonadota</taxon>
        <taxon>Alphaproteobacteria</taxon>
        <taxon>Hyphomicrobiales</taxon>
        <taxon>Methylobacteriaceae</taxon>
        <taxon>Methylobacterium</taxon>
    </lineage>
</organism>
<feature type="compositionally biased region" description="Polar residues" evidence="1">
    <location>
        <begin position="62"/>
        <end position="78"/>
    </location>
</feature>
<proteinExistence type="predicted"/>
<reference evidence="2" key="1">
    <citation type="journal article" date="2016" name="Front. Microbiol.">
        <title>Genome Sequence of the Piezophilic, Mesophilic Sulfate-Reducing Bacterium Desulfovibrio indicus J2T.</title>
        <authorList>
            <person name="Cao J."/>
            <person name="Maignien L."/>
            <person name="Shao Z."/>
            <person name="Alain K."/>
            <person name="Jebbar M."/>
        </authorList>
    </citation>
    <scope>NUCLEOTIDE SEQUENCE</scope>
    <source>
        <strain evidence="2">NBRC 103626</strain>
    </source>
</reference>
<evidence type="ECO:0000256" key="1">
    <source>
        <dbReference type="SAM" id="MobiDB-lite"/>
    </source>
</evidence>
<feature type="region of interest" description="Disordered" evidence="1">
    <location>
        <begin position="21"/>
        <end position="96"/>
    </location>
</feature>
<sequence length="130" mass="13734">MRGRSLEALTGLPLKRVITSPTSRPAVLAGPFSSTPATSAPRAPPFSPSASAVASSTFWMRTPSQPRRTSPNSRSWSMTGLAEAEGTAKPMPTEPPVGERIAVLMPMTSPFMLNSGPPELPLLMAASVWM</sequence>
<comment type="caution">
    <text evidence="2">The sequence shown here is derived from an EMBL/GenBank/DDBJ whole genome shotgun (WGS) entry which is preliminary data.</text>
</comment>
<dbReference type="EMBL" id="BPQM01000137">
    <property type="protein sequence ID" value="GJD81426.1"/>
    <property type="molecule type" value="Genomic_DNA"/>
</dbReference>
<accession>A0AA37HTL5</accession>
<gene>
    <name evidence="2" type="ORF">NBEOAGPD_4674</name>
</gene>
<feature type="compositionally biased region" description="Low complexity" evidence="1">
    <location>
        <begin position="31"/>
        <end position="41"/>
    </location>
</feature>
<keyword evidence="3" id="KW-1185">Reference proteome</keyword>
<protein>
    <submittedName>
        <fullName evidence="2">Uncharacterized protein</fullName>
    </submittedName>
</protein>
<reference evidence="2" key="2">
    <citation type="submission" date="2021-08" db="EMBL/GenBank/DDBJ databases">
        <authorList>
            <person name="Tani A."/>
            <person name="Ola A."/>
            <person name="Ogura Y."/>
            <person name="Katsura K."/>
            <person name="Hayashi T."/>
        </authorList>
    </citation>
    <scope>NUCLEOTIDE SEQUENCE</scope>
    <source>
        <strain evidence="2">NBRC 103626</strain>
    </source>
</reference>
<evidence type="ECO:0000313" key="3">
    <source>
        <dbReference type="Proteomes" id="UP001055108"/>
    </source>
</evidence>
<dbReference type="Proteomes" id="UP001055108">
    <property type="component" value="Unassembled WGS sequence"/>
</dbReference>
<name>A0AA37HTL5_9HYPH</name>